<protein>
    <submittedName>
        <fullName evidence="3">Uncharacterized protein</fullName>
    </submittedName>
</protein>
<reference evidence="3" key="1">
    <citation type="submission" date="2022-12" db="EMBL/GenBank/DDBJ databases">
        <title>Bacterial isolates from different developmental stages of Nematostella vectensis.</title>
        <authorList>
            <person name="Fraune S."/>
        </authorList>
    </citation>
    <scope>NUCLEOTIDE SEQUENCE</scope>
    <source>
        <strain evidence="3">G21619-S1</strain>
    </source>
</reference>
<keyword evidence="2" id="KW-0812">Transmembrane</keyword>
<proteinExistence type="predicted"/>
<dbReference type="Proteomes" id="UP001068379">
    <property type="component" value="Unassembled WGS sequence"/>
</dbReference>
<feature type="transmembrane region" description="Helical" evidence="2">
    <location>
        <begin position="51"/>
        <end position="73"/>
    </location>
</feature>
<name>A0ABT4M6W8_9BURK</name>
<keyword evidence="2" id="KW-1133">Transmembrane helix</keyword>
<evidence type="ECO:0000313" key="3">
    <source>
        <dbReference type="EMBL" id="MCZ4331068.1"/>
    </source>
</evidence>
<sequence length="189" mass="20517">MKGKNITDVCKLFAYPMLSGFLGAGLFMLILNWARPFGMAPSDAVSVANTYIVFTTLIFTGFAVAVGVMGYLFTQQFTATKHAQLAEALEDLCRKIATEEQKGTKLLESLMGNDDVRQHLDEMLKSKVDALLRETAADWKDQASNAAAMAAVAEKFTGLDQGSVRPHPPGSVRQTAMMGIRRPPNGTGR</sequence>
<evidence type="ECO:0000256" key="1">
    <source>
        <dbReference type="SAM" id="MobiDB-lite"/>
    </source>
</evidence>
<comment type="caution">
    <text evidence="3">The sequence shown here is derived from an EMBL/GenBank/DDBJ whole genome shotgun (WGS) entry which is preliminary data.</text>
</comment>
<keyword evidence="4" id="KW-1185">Reference proteome</keyword>
<accession>A0ABT4M6W8</accession>
<evidence type="ECO:0000313" key="4">
    <source>
        <dbReference type="Proteomes" id="UP001068379"/>
    </source>
</evidence>
<organism evidence="3 4">
    <name type="scientific">Castellaniella denitrificans</name>
    <dbReference type="NCBI Taxonomy" id="56119"/>
    <lineage>
        <taxon>Bacteria</taxon>
        <taxon>Pseudomonadati</taxon>
        <taxon>Pseudomonadota</taxon>
        <taxon>Betaproteobacteria</taxon>
        <taxon>Burkholderiales</taxon>
        <taxon>Alcaligenaceae</taxon>
        <taxon>Castellaniella</taxon>
    </lineage>
</organism>
<feature type="region of interest" description="Disordered" evidence="1">
    <location>
        <begin position="159"/>
        <end position="189"/>
    </location>
</feature>
<keyword evidence="2" id="KW-0472">Membrane</keyword>
<gene>
    <name evidence="3" type="ORF">O4H32_14050</name>
</gene>
<feature type="transmembrane region" description="Helical" evidence="2">
    <location>
        <begin position="12"/>
        <end position="31"/>
    </location>
</feature>
<dbReference type="RefSeq" id="WP_269360187.1">
    <property type="nucleotide sequence ID" value="NZ_JAPWHE010000014.1"/>
</dbReference>
<evidence type="ECO:0000256" key="2">
    <source>
        <dbReference type="SAM" id="Phobius"/>
    </source>
</evidence>
<dbReference type="EMBL" id="JAPWHE010000014">
    <property type="protein sequence ID" value="MCZ4331068.1"/>
    <property type="molecule type" value="Genomic_DNA"/>
</dbReference>